<organism evidence="2 3">
    <name type="scientific">Hyunsoonleella aquatilis</name>
    <dbReference type="NCBI Taxonomy" id="2762758"/>
    <lineage>
        <taxon>Bacteria</taxon>
        <taxon>Pseudomonadati</taxon>
        <taxon>Bacteroidota</taxon>
        <taxon>Flavobacteriia</taxon>
        <taxon>Flavobacteriales</taxon>
        <taxon>Flavobacteriaceae</taxon>
    </lineage>
</organism>
<keyword evidence="3" id="KW-1185">Reference proteome</keyword>
<sequence length="185" mass="21835">MKKLVLLLCLCAFSLPSTSQNIFQKKKEVQEKFKIDSSKVKTLDKTIKGLYKVISGEKDVERNWKQFKFLFHPDAKLIPTGKNSEDIYKAKFMSPSEYIKSSDKWLKLNGFIEKEIHRKVNAYGNIAHVFSTYECYHSKDDEKPFMRGINSIQLLNDGKRWWIMNIYWSQETEENPIPKAYLPRK</sequence>
<keyword evidence="1" id="KW-0732">Signal</keyword>
<evidence type="ECO:0000256" key="1">
    <source>
        <dbReference type="SAM" id="SignalP"/>
    </source>
</evidence>
<reference evidence="2" key="1">
    <citation type="submission" date="2020-08" db="EMBL/GenBank/DDBJ databases">
        <title>Hyunsoonleella sp. strain SJ7 genome sequencing and assembly.</title>
        <authorList>
            <person name="Kim I."/>
        </authorList>
    </citation>
    <scope>NUCLEOTIDE SEQUENCE</scope>
    <source>
        <strain evidence="2">SJ7</strain>
    </source>
</reference>
<dbReference type="RefSeq" id="WP_186563939.1">
    <property type="nucleotide sequence ID" value="NZ_JACNMF010000007.1"/>
</dbReference>
<dbReference type="Gene3D" id="3.10.450.50">
    <property type="match status" value="1"/>
</dbReference>
<feature type="chain" id="PRO_5036836458" description="Nuclear transport factor 2 family protein" evidence="1">
    <location>
        <begin position="20"/>
        <end position="185"/>
    </location>
</feature>
<dbReference type="InterPro" id="IPR032710">
    <property type="entry name" value="NTF2-like_dom_sf"/>
</dbReference>
<dbReference type="AlphaFoldDB" id="A0A923KH89"/>
<evidence type="ECO:0000313" key="3">
    <source>
        <dbReference type="Proteomes" id="UP000656244"/>
    </source>
</evidence>
<dbReference type="EMBL" id="JACNMF010000007">
    <property type="protein sequence ID" value="MBC3759966.1"/>
    <property type="molecule type" value="Genomic_DNA"/>
</dbReference>
<gene>
    <name evidence="2" type="ORF">H7U19_16255</name>
</gene>
<evidence type="ECO:0008006" key="4">
    <source>
        <dbReference type="Google" id="ProtNLM"/>
    </source>
</evidence>
<dbReference type="Proteomes" id="UP000656244">
    <property type="component" value="Unassembled WGS sequence"/>
</dbReference>
<dbReference type="SUPFAM" id="SSF54427">
    <property type="entry name" value="NTF2-like"/>
    <property type="match status" value="1"/>
</dbReference>
<evidence type="ECO:0000313" key="2">
    <source>
        <dbReference type="EMBL" id="MBC3759966.1"/>
    </source>
</evidence>
<protein>
    <recommendedName>
        <fullName evidence="4">Nuclear transport factor 2 family protein</fullName>
    </recommendedName>
</protein>
<name>A0A923KH89_9FLAO</name>
<comment type="caution">
    <text evidence="2">The sequence shown here is derived from an EMBL/GenBank/DDBJ whole genome shotgun (WGS) entry which is preliminary data.</text>
</comment>
<feature type="signal peptide" evidence="1">
    <location>
        <begin position="1"/>
        <end position="19"/>
    </location>
</feature>
<proteinExistence type="predicted"/>
<accession>A0A923KH89</accession>